<dbReference type="GeneID" id="39978199"/>
<gene>
    <name evidence="2" type="ORF">cubi_01408</name>
</gene>
<protein>
    <submittedName>
        <fullName evidence="2">Uncharacterized protein</fullName>
    </submittedName>
</protein>
<keyword evidence="1" id="KW-0732">Signal</keyword>
<dbReference type="AlphaFoldDB" id="A0A1J4MF23"/>
<evidence type="ECO:0000256" key="1">
    <source>
        <dbReference type="SAM" id="SignalP"/>
    </source>
</evidence>
<evidence type="ECO:0000313" key="2">
    <source>
        <dbReference type="EMBL" id="OII72075.1"/>
    </source>
</evidence>
<organism evidence="2 3">
    <name type="scientific">Cryptosporidium ubiquitum</name>
    <dbReference type="NCBI Taxonomy" id="857276"/>
    <lineage>
        <taxon>Eukaryota</taxon>
        <taxon>Sar</taxon>
        <taxon>Alveolata</taxon>
        <taxon>Apicomplexa</taxon>
        <taxon>Conoidasida</taxon>
        <taxon>Coccidia</taxon>
        <taxon>Eucoccidiorida</taxon>
        <taxon>Eimeriorina</taxon>
        <taxon>Cryptosporidiidae</taxon>
        <taxon>Cryptosporidium</taxon>
    </lineage>
</organism>
<sequence length="202" mass="22351">MIFSTFFFSIFILINTTYCSNFRSFSEKSQFPELNFESSNETNSLITLSAEQPNITDSFPESPSTRQMDDILMQEKPVLLNTIPHTVLSHNLFVNSSGLFTNITVVLTSTVPIAVVSSENDSIHRILSGSEPSESLGNFKTDLVKISDKISKSMEGLPTEILNIIENTADYFKKLSSLLAGVVNLEDNSLSNSTVLVSHNDK</sequence>
<dbReference type="EMBL" id="LRBP01000025">
    <property type="protein sequence ID" value="OII72075.1"/>
    <property type="molecule type" value="Genomic_DNA"/>
</dbReference>
<dbReference type="Proteomes" id="UP000186176">
    <property type="component" value="Unassembled WGS sequence"/>
</dbReference>
<dbReference type="VEuPathDB" id="CryptoDB:cubi_01408"/>
<feature type="signal peptide" evidence="1">
    <location>
        <begin position="1"/>
        <end position="19"/>
    </location>
</feature>
<dbReference type="RefSeq" id="XP_028873647.1">
    <property type="nucleotide sequence ID" value="XM_029018420.1"/>
</dbReference>
<feature type="chain" id="PRO_5012723905" evidence="1">
    <location>
        <begin position="20"/>
        <end position="202"/>
    </location>
</feature>
<keyword evidence="3" id="KW-1185">Reference proteome</keyword>
<name>A0A1J4MF23_9CRYT</name>
<dbReference type="OrthoDB" id="341176at2759"/>
<proteinExistence type="predicted"/>
<comment type="caution">
    <text evidence="2">The sequence shown here is derived from an EMBL/GenBank/DDBJ whole genome shotgun (WGS) entry which is preliminary data.</text>
</comment>
<reference evidence="2 3" key="1">
    <citation type="submission" date="2016-10" db="EMBL/GenBank/DDBJ databases">
        <title>Reductive evolution of mitochondrial metabolism and differential evolution of invasion-related proteins in Cryptosporidium.</title>
        <authorList>
            <person name="Liu S."/>
            <person name="Roellig D.M."/>
            <person name="Guo Y."/>
            <person name="Li N."/>
            <person name="Frace M.A."/>
            <person name="Tang K."/>
            <person name="Zhang L."/>
            <person name="Feng Y."/>
            <person name="Xiao L."/>
        </authorList>
    </citation>
    <scope>NUCLEOTIDE SEQUENCE [LARGE SCALE GENOMIC DNA]</scope>
    <source>
        <strain evidence="2">39726</strain>
    </source>
</reference>
<accession>A0A1J4MF23</accession>
<evidence type="ECO:0000313" key="3">
    <source>
        <dbReference type="Proteomes" id="UP000186176"/>
    </source>
</evidence>